<evidence type="ECO:0000313" key="2">
    <source>
        <dbReference type="EMBL" id="CAI9163685.1"/>
    </source>
</evidence>
<feature type="region of interest" description="Disordered" evidence="1">
    <location>
        <begin position="1"/>
        <end position="119"/>
    </location>
</feature>
<protein>
    <submittedName>
        <fullName evidence="2">Uncharacterized protein</fullName>
    </submittedName>
</protein>
<sequence length="298" mass="31229">MVAPPARPPSHPSEDAISPQPDRAQASFARCAWEAGRPRTHRLGQDLEELVPSTRSGADALTSSSGSHGPSPEVHHQARTVAPTPPPRIGRCAQPAPAPPHPSGPHPEPNSIAPGLMNSSALIGSPSALWIYTCRLLSRCRRAPPRWLPKARASGLARGSGRGGQGSSSPGRGVAGAGTQDRADRVLRPRPGPAEPGAYLPAPDSPELPGRAAQSGLPVPEPRPRLKPLPRSEMPAGEGRPEPCARFPLSLWIPLIRGLFAAPRLQGCQGRPAGVLETVPSLSPFIKRPGAALKPRSQ</sequence>
<keyword evidence="3" id="KW-1185">Reference proteome</keyword>
<organism evidence="2 3">
    <name type="scientific">Rangifer tarandus platyrhynchus</name>
    <name type="common">Svalbard reindeer</name>
    <dbReference type="NCBI Taxonomy" id="3082113"/>
    <lineage>
        <taxon>Eukaryota</taxon>
        <taxon>Metazoa</taxon>
        <taxon>Chordata</taxon>
        <taxon>Craniata</taxon>
        <taxon>Vertebrata</taxon>
        <taxon>Euteleostomi</taxon>
        <taxon>Mammalia</taxon>
        <taxon>Eutheria</taxon>
        <taxon>Laurasiatheria</taxon>
        <taxon>Artiodactyla</taxon>
        <taxon>Ruminantia</taxon>
        <taxon>Pecora</taxon>
        <taxon>Cervidae</taxon>
        <taxon>Odocoileinae</taxon>
        <taxon>Rangifer</taxon>
    </lineage>
</organism>
<accession>A0ABN8YRI9</accession>
<gene>
    <name evidence="2" type="ORF">MRATA1EN1_LOCUS12647</name>
</gene>
<feature type="compositionally biased region" description="Pro residues" evidence="1">
    <location>
        <begin position="1"/>
        <end position="11"/>
    </location>
</feature>
<proteinExistence type="predicted"/>
<reference evidence="2" key="1">
    <citation type="submission" date="2023-04" db="EMBL/GenBank/DDBJ databases">
        <authorList>
            <consortium name="ELIXIR-Norway"/>
        </authorList>
    </citation>
    <scope>NUCLEOTIDE SEQUENCE [LARGE SCALE GENOMIC DNA]</scope>
</reference>
<feature type="compositionally biased region" description="Pro residues" evidence="1">
    <location>
        <begin position="96"/>
        <end position="108"/>
    </location>
</feature>
<feature type="compositionally biased region" description="Polar residues" evidence="1">
    <location>
        <begin position="53"/>
        <end position="68"/>
    </location>
</feature>
<evidence type="ECO:0000256" key="1">
    <source>
        <dbReference type="SAM" id="MobiDB-lite"/>
    </source>
</evidence>
<name>A0ABN8YRI9_RANTA</name>
<dbReference type="EMBL" id="OX459957">
    <property type="protein sequence ID" value="CAI9163685.1"/>
    <property type="molecule type" value="Genomic_DNA"/>
</dbReference>
<feature type="region of interest" description="Disordered" evidence="1">
    <location>
        <begin position="151"/>
        <end position="241"/>
    </location>
</feature>
<evidence type="ECO:0000313" key="3">
    <source>
        <dbReference type="Proteomes" id="UP001176941"/>
    </source>
</evidence>
<dbReference type="Proteomes" id="UP001176941">
    <property type="component" value="Chromosome 21"/>
</dbReference>